<evidence type="ECO:0000313" key="2">
    <source>
        <dbReference type="EMBL" id="KAK2661731.1"/>
    </source>
</evidence>
<reference evidence="2" key="1">
    <citation type="journal article" date="2023" name="Plant J.">
        <title>Genome sequences and population genomics provide insights into the demographic history, inbreeding, and mutation load of two 'living fossil' tree species of Dipteronia.</title>
        <authorList>
            <person name="Feng Y."/>
            <person name="Comes H.P."/>
            <person name="Chen J."/>
            <person name="Zhu S."/>
            <person name="Lu R."/>
            <person name="Zhang X."/>
            <person name="Li P."/>
            <person name="Qiu J."/>
            <person name="Olsen K.M."/>
            <person name="Qiu Y."/>
        </authorList>
    </citation>
    <scope>NUCLEOTIDE SEQUENCE</scope>
    <source>
        <strain evidence="2">KIB01</strain>
    </source>
</reference>
<dbReference type="AlphaFoldDB" id="A0AAD9XLX0"/>
<dbReference type="Gene3D" id="3.30.420.10">
    <property type="entry name" value="Ribonuclease H-like superfamily/Ribonuclease H"/>
    <property type="match status" value="1"/>
</dbReference>
<dbReference type="Proteomes" id="UP001280121">
    <property type="component" value="Unassembled WGS sequence"/>
</dbReference>
<feature type="domain" description="RNase H type-1" evidence="1">
    <location>
        <begin position="36"/>
        <end position="145"/>
    </location>
</feature>
<dbReference type="InterPro" id="IPR044730">
    <property type="entry name" value="RNase_H-like_dom_plant"/>
</dbReference>
<evidence type="ECO:0000259" key="1">
    <source>
        <dbReference type="Pfam" id="PF13456"/>
    </source>
</evidence>
<dbReference type="GO" id="GO:0004523">
    <property type="term" value="F:RNA-DNA hybrid ribonuclease activity"/>
    <property type="evidence" value="ECO:0007669"/>
    <property type="project" value="InterPro"/>
</dbReference>
<dbReference type="CDD" id="cd06222">
    <property type="entry name" value="RNase_H_like"/>
    <property type="match status" value="1"/>
</dbReference>
<dbReference type="EMBL" id="JANJYI010000001">
    <property type="protein sequence ID" value="KAK2661731.1"/>
    <property type="molecule type" value="Genomic_DNA"/>
</dbReference>
<dbReference type="PANTHER" id="PTHR47723">
    <property type="entry name" value="OS05G0353850 PROTEIN"/>
    <property type="match status" value="1"/>
</dbReference>
<proteinExistence type="predicted"/>
<dbReference type="InterPro" id="IPR053151">
    <property type="entry name" value="RNase_H-like"/>
</dbReference>
<dbReference type="InterPro" id="IPR002156">
    <property type="entry name" value="RNaseH_domain"/>
</dbReference>
<name>A0AAD9XLX0_9ROSI</name>
<organism evidence="2 3">
    <name type="scientific">Dipteronia dyeriana</name>
    <dbReference type="NCBI Taxonomy" id="168575"/>
    <lineage>
        <taxon>Eukaryota</taxon>
        <taxon>Viridiplantae</taxon>
        <taxon>Streptophyta</taxon>
        <taxon>Embryophyta</taxon>
        <taxon>Tracheophyta</taxon>
        <taxon>Spermatophyta</taxon>
        <taxon>Magnoliopsida</taxon>
        <taxon>eudicotyledons</taxon>
        <taxon>Gunneridae</taxon>
        <taxon>Pentapetalae</taxon>
        <taxon>rosids</taxon>
        <taxon>malvids</taxon>
        <taxon>Sapindales</taxon>
        <taxon>Sapindaceae</taxon>
        <taxon>Hippocastanoideae</taxon>
        <taxon>Acereae</taxon>
        <taxon>Dipteronia</taxon>
    </lineage>
</organism>
<dbReference type="InterPro" id="IPR012337">
    <property type="entry name" value="RNaseH-like_sf"/>
</dbReference>
<accession>A0AAD9XLX0</accession>
<dbReference type="InterPro" id="IPR036397">
    <property type="entry name" value="RNaseH_sf"/>
</dbReference>
<dbReference type="GO" id="GO:0003676">
    <property type="term" value="F:nucleic acid binding"/>
    <property type="evidence" value="ECO:0007669"/>
    <property type="project" value="InterPro"/>
</dbReference>
<dbReference type="SUPFAM" id="SSF53098">
    <property type="entry name" value="Ribonuclease H-like"/>
    <property type="match status" value="1"/>
</dbReference>
<dbReference type="PANTHER" id="PTHR47723:SF19">
    <property type="entry name" value="POLYNUCLEOTIDYL TRANSFERASE, RIBONUCLEASE H-LIKE SUPERFAMILY PROTEIN"/>
    <property type="match status" value="1"/>
</dbReference>
<gene>
    <name evidence="2" type="ORF">Ddye_000305</name>
</gene>
<keyword evidence="3" id="KW-1185">Reference proteome</keyword>
<evidence type="ECO:0000313" key="3">
    <source>
        <dbReference type="Proteomes" id="UP001280121"/>
    </source>
</evidence>
<dbReference type="Pfam" id="PF13456">
    <property type="entry name" value="RVT_3"/>
    <property type="match status" value="1"/>
</dbReference>
<comment type="caution">
    <text evidence="2">The sequence shown here is derived from an EMBL/GenBank/DDBJ whole genome shotgun (WGS) entry which is preliminary data.</text>
</comment>
<sequence>MKTLIMCLEAAAILAEFRKTSVQGLLRVPLTKDVGYISARGIIRDDKKKWLIGFALNKGSCSVLEVELWAILEGLTLAWRVGYIKVMVESDSQVAVLFMSNSTPPNHPLFSIIHACKILMGKEWSCTIHHIYKESNKDVDHLANLGHSLDLVTTVFEYPHPQIAANLEDDCKGVATGRLVSGS</sequence>
<protein>
    <recommendedName>
        <fullName evidence="1">RNase H type-1 domain-containing protein</fullName>
    </recommendedName>
</protein>